<accession>A0ACB7YIR2</accession>
<dbReference type="Proteomes" id="UP000828048">
    <property type="component" value="Chromosome 11"/>
</dbReference>
<sequence>MVIEFGIAGGACGYGNLYSTGYGTNTAALSTALLNNGLSCGACYEIQCNNDPQWCILGSITVIATNFCPPGSEGGWCNPPLQHLDLSEPTFLQIEQYVAGVVPVIFQRERKRRKEWLEHKIATFETKNLPFDDDDDAEITEEDAGEEFIDLVEGYLKCCQQFNMFEDKRNRLEEELKMLASQSQSMQSQSNVSLGCRRQQAAGCLVDVGVYIFMGPPEIGKNMEELNTALDKVNLDFRRVSRHCVEVGEGLRLKCESRKLETYTTREATIRLPLLQRVEDLRQKKVIVDIKIEMRCIQGQVMAIRCRMDSFKTSVPEIERQIQLIQADEEAVSPCSAQPRSDHFKFLPLMAQWLVT</sequence>
<dbReference type="EMBL" id="CM037161">
    <property type="protein sequence ID" value="KAH7853435.1"/>
    <property type="molecule type" value="Genomic_DNA"/>
</dbReference>
<name>A0ACB7YIR2_9ERIC</name>
<evidence type="ECO:0000313" key="1">
    <source>
        <dbReference type="EMBL" id="KAH7853435.1"/>
    </source>
</evidence>
<gene>
    <name evidence="1" type="ORF">Vadar_002369</name>
</gene>
<keyword evidence="2" id="KW-1185">Reference proteome</keyword>
<organism evidence="1 2">
    <name type="scientific">Vaccinium darrowii</name>
    <dbReference type="NCBI Taxonomy" id="229202"/>
    <lineage>
        <taxon>Eukaryota</taxon>
        <taxon>Viridiplantae</taxon>
        <taxon>Streptophyta</taxon>
        <taxon>Embryophyta</taxon>
        <taxon>Tracheophyta</taxon>
        <taxon>Spermatophyta</taxon>
        <taxon>Magnoliopsida</taxon>
        <taxon>eudicotyledons</taxon>
        <taxon>Gunneridae</taxon>
        <taxon>Pentapetalae</taxon>
        <taxon>asterids</taxon>
        <taxon>Ericales</taxon>
        <taxon>Ericaceae</taxon>
        <taxon>Vaccinioideae</taxon>
        <taxon>Vaccinieae</taxon>
        <taxon>Vaccinium</taxon>
    </lineage>
</organism>
<protein>
    <submittedName>
        <fullName evidence="1">Uncharacterized protein</fullName>
    </submittedName>
</protein>
<comment type="caution">
    <text evidence="1">The sequence shown here is derived from an EMBL/GenBank/DDBJ whole genome shotgun (WGS) entry which is preliminary data.</text>
</comment>
<evidence type="ECO:0000313" key="2">
    <source>
        <dbReference type="Proteomes" id="UP000828048"/>
    </source>
</evidence>
<proteinExistence type="predicted"/>
<reference evidence="1 2" key="1">
    <citation type="journal article" date="2021" name="Hortic Res">
        <title>High-quality reference genome and annotation aids understanding of berry development for evergreen blueberry (Vaccinium darrowii).</title>
        <authorList>
            <person name="Yu J."/>
            <person name="Hulse-Kemp A.M."/>
            <person name="Babiker E."/>
            <person name="Staton M."/>
        </authorList>
    </citation>
    <scope>NUCLEOTIDE SEQUENCE [LARGE SCALE GENOMIC DNA]</scope>
    <source>
        <strain evidence="2">cv. NJ 8807/NJ 8810</strain>
        <tissue evidence="1">Young leaf</tissue>
    </source>
</reference>